<comment type="caution">
    <text evidence="1">The sequence shown here is derived from an EMBL/GenBank/DDBJ whole genome shotgun (WGS) entry which is preliminary data.</text>
</comment>
<dbReference type="EMBL" id="BARW01028874">
    <property type="protein sequence ID" value="GAJ03733.1"/>
    <property type="molecule type" value="Genomic_DNA"/>
</dbReference>
<evidence type="ECO:0000313" key="1">
    <source>
        <dbReference type="EMBL" id="GAJ03733.1"/>
    </source>
</evidence>
<proteinExistence type="predicted"/>
<gene>
    <name evidence="1" type="ORF">S12H4_46528</name>
</gene>
<reference evidence="1" key="1">
    <citation type="journal article" date="2014" name="Front. Microbiol.">
        <title>High frequency of phylogenetically diverse reductive dehalogenase-homologous genes in deep subseafloor sedimentary metagenomes.</title>
        <authorList>
            <person name="Kawai M."/>
            <person name="Futagami T."/>
            <person name="Toyoda A."/>
            <person name="Takaki Y."/>
            <person name="Nishi S."/>
            <person name="Hori S."/>
            <person name="Arai W."/>
            <person name="Tsubouchi T."/>
            <person name="Morono Y."/>
            <person name="Uchiyama I."/>
            <person name="Ito T."/>
            <person name="Fujiyama A."/>
            <person name="Inagaki F."/>
            <person name="Takami H."/>
        </authorList>
    </citation>
    <scope>NUCLEOTIDE SEQUENCE</scope>
    <source>
        <strain evidence="1">Expedition CK06-06</strain>
    </source>
</reference>
<sequence>GSVCSSLPGETDIYPTPLQLLPFRPLTFRTCQDNHLAYFIDLEGIMCAFEQL</sequence>
<dbReference type="AlphaFoldDB" id="X1TEJ1"/>
<feature type="non-terminal residue" evidence="1">
    <location>
        <position position="1"/>
    </location>
</feature>
<name>X1TEJ1_9ZZZZ</name>
<accession>X1TEJ1</accession>
<protein>
    <submittedName>
        <fullName evidence="1">Uncharacterized protein</fullName>
    </submittedName>
</protein>
<organism evidence="1">
    <name type="scientific">marine sediment metagenome</name>
    <dbReference type="NCBI Taxonomy" id="412755"/>
    <lineage>
        <taxon>unclassified sequences</taxon>
        <taxon>metagenomes</taxon>
        <taxon>ecological metagenomes</taxon>
    </lineage>
</organism>